<dbReference type="PROSITE" id="PS51337">
    <property type="entry name" value="B12_BINDING_NTER"/>
    <property type="match status" value="1"/>
</dbReference>
<dbReference type="RefSeq" id="WP_072869493.1">
    <property type="nucleotide sequence ID" value="NZ_FQZM01000025.1"/>
</dbReference>
<gene>
    <name evidence="6" type="ORF">SAMN02745219_02119</name>
</gene>
<dbReference type="Pfam" id="PF02310">
    <property type="entry name" value="B12-binding"/>
    <property type="match status" value="1"/>
</dbReference>
<dbReference type="GO" id="GO:0050667">
    <property type="term" value="P:homocysteine metabolic process"/>
    <property type="evidence" value="ECO:0007669"/>
    <property type="project" value="TreeGrafter"/>
</dbReference>
<comment type="similarity">
    <text evidence="1">Belongs to the methylamine corrinoid protein family.</text>
</comment>
<feature type="domain" description="B12-binding N-terminal" evidence="5">
    <location>
        <begin position="6"/>
        <end position="100"/>
    </location>
</feature>
<evidence type="ECO:0000313" key="6">
    <source>
        <dbReference type="EMBL" id="SHJ26201.1"/>
    </source>
</evidence>
<keyword evidence="2" id="KW-0479">Metal-binding</keyword>
<protein>
    <submittedName>
        <fullName evidence="6">Methanogenic corrinoid protein MtbC1</fullName>
    </submittedName>
</protein>
<evidence type="ECO:0000313" key="7">
    <source>
        <dbReference type="Proteomes" id="UP000184529"/>
    </source>
</evidence>
<name>A0A1M6HVI1_9FIRM</name>
<dbReference type="AlphaFoldDB" id="A0A1M6HVI1"/>
<dbReference type="Gene3D" id="1.10.1240.10">
    <property type="entry name" value="Methionine synthase domain"/>
    <property type="match status" value="1"/>
</dbReference>
<evidence type="ECO:0000256" key="2">
    <source>
        <dbReference type="ARBA" id="ARBA00022723"/>
    </source>
</evidence>
<dbReference type="Proteomes" id="UP000184529">
    <property type="component" value="Unassembled WGS sequence"/>
</dbReference>
<dbReference type="InterPro" id="IPR036724">
    <property type="entry name" value="Cobalamin-bd_sf"/>
</dbReference>
<proteinExistence type="inferred from homology"/>
<sequence length="229" mass="25827">MLEPEREWQEPELYLLIRLKKAVVEHNEEELLAAIEDAFCEGLDARKAIFEGLVPGMEEVSRLYEEGIYYIPELLLCAEVLYRGLAVFKEHVEKRDLGIKGTVIIGVVEGDIHDIGKNLVKMMLEGAGFEVIDLGRDVPLHRFLTEHRKVCPDIVCLSTMMTTTLAEMKKVIKELRERNPRVKIMVGGAPLSDCIARRWGASGYAPNAHQALKKAVEIMLSVKDSCHES</sequence>
<dbReference type="CDD" id="cd02070">
    <property type="entry name" value="corrinoid_protein_B12-BD"/>
    <property type="match status" value="1"/>
</dbReference>
<evidence type="ECO:0000256" key="3">
    <source>
        <dbReference type="ARBA" id="ARBA00023285"/>
    </source>
</evidence>
<reference evidence="7" key="1">
    <citation type="submission" date="2016-11" db="EMBL/GenBank/DDBJ databases">
        <authorList>
            <person name="Varghese N."/>
            <person name="Submissions S."/>
        </authorList>
    </citation>
    <scope>NUCLEOTIDE SEQUENCE [LARGE SCALE GENOMIC DNA]</scope>
    <source>
        <strain evidence="7">DSM 16057</strain>
    </source>
</reference>
<dbReference type="GO" id="GO:0008705">
    <property type="term" value="F:methionine synthase activity"/>
    <property type="evidence" value="ECO:0007669"/>
    <property type="project" value="TreeGrafter"/>
</dbReference>
<dbReference type="InterPro" id="IPR050554">
    <property type="entry name" value="Met_Synthase/Corrinoid"/>
</dbReference>
<dbReference type="InterPro" id="IPR036594">
    <property type="entry name" value="Meth_synthase_dom"/>
</dbReference>
<dbReference type="InterPro" id="IPR006158">
    <property type="entry name" value="Cobalamin-bd"/>
</dbReference>
<dbReference type="EMBL" id="FQZM01000025">
    <property type="protein sequence ID" value="SHJ26201.1"/>
    <property type="molecule type" value="Genomic_DNA"/>
</dbReference>
<dbReference type="SUPFAM" id="SSF47644">
    <property type="entry name" value="Methionine synthase domain"/>
    <property type="match status" value="1"/>
</dbReference>
<dbReference type="Gene3D" id="3.40.50.280">
    <property type="entry name" value="Cobalamin-binding domain"/>
    <property type="match status" value="1"/>
</dbReference>
<dbReference type="FunFam" id="3.40.50.280:FF:000003">
    <property type="entry name" value="Dimethylamine methyltransferase corrinoid protein"/>
    <property type="match status" value="1"/>
</dbReference>
<dbReference type="PROSITE" id="PS51332">
    <property type="entry name" value="B12_BINDING"/>
    <property type="match status" value="1"/>
</dbReference>
<dbReference type="GO" id="GO:0031419">
    <property type="term" value="F:cobalamin binding"/>
    <property type="evidence" value="ECO:0007669"/>
    <property type="project" value="InterPro"/>
</dbReference>
<dbReference type="GO" id="GO:0046872">
    <property type="term" value="F:metal ion binding"/>
    <property type="evidence" value="ECO:0007669"/>
    <property type="project" value="UniProtKB-KW"/>
</dbReference>
<dbReference type="PANTHER" id="PTHR45833">
    <property type="entry name" value="METHIONINE SYNTHASE"/>
    <property type="match status" value="1"/>
</dbReference>
<organism evidence="6 7">
    <name type="scientific">Desulfofundulus thermosubterraneus DSM 16057</name>
    <dbReference type="NCBI Taxonomy" id="1121432"/>
    <lineage>
        <taxon>Bacteria</taxon>
        <taxon>Bacillati</taxon>
        <taxon>Bacillota</taxon>
        <taxon>Clostridia</taxon>
        <taxon>Eubacteriales</taxon>
        <taxon>Peptococcaceae</taxon>
        <taxon>Desulfofundulus</taxon>
    </lineage>
</organism>
<evidence type="ECO:0000259" key="4">
    <source>
        <dbReference type="PROSITE" id="PS51332"/>
    </source>
</evidence>
<keyword evidence="7" id="KW-1185">Reference proteome</keyword>
<dbReference type="STRING" id="1121432.SAMN02745219_02119"/>
<dbReference type="Pfam" id="PF02607">
    <property type="entry name" value="B12-binding_2"/>
    <property type="match status" value="1"/>
</dbReference>
<dbReference type="InterPro" id="IPR003759">
    <property type="entry name" value="Cbl-bd_cap"/>
</dbReference>
<dbReference type="OrthoDB" id="9783599at2"/>
<dbReference type="SMART" id="SM01018">
    <property type="entry name" value="B12-binding_2"/>
    <property type="match status" value="1"/>
</dbReference>
<dbReference type="PANTHER" id="PTHR45833:SF1">
    <property type="entry name" value="METHIONINE SYNTHASE"/>
    <property type="match status" value="1"/>
</dbReference>
<accession>A0A1M6HVI1</accession>
<evidence type="ECO:0000259" key="5">
    <source>
        <dbReference type="PROSITE" id="PS51337"/>
    </source>
</evidence>
<dbReference type="GO" id="GO:0046653">
    <property type="term" value="P:tetrahydrofolate metabolic process"/>
    <property type="evidence" value="ECO:0007669"/>
    <property type="project" value="TreeGrafter"/>
</dbReference>
<evidence type="ECO:0000256" key="1">
    <source>
        <dbReference type="ARBA" id="ARBA00010854"/>
    </source>
</evidence>
<keyword evidence="3" id="KW-0170">Cobalt</keyword>
<feature type="domain" description="B12-binding" evidence="4">
    <location>
        <begin position="100"/>
        <end position="229"/>
    </location>
</feature>
<dbReference type="GO" id="GO:0005829">
    <property type="term" value="C:cytosol"/>
    <property type="evidence" value="ECO:0007669"/>
    <property type="project" value="TreeGrafter"/>
</dbReference>
<dbReference type="SUPFAM" id="SSF52242">
    <property type="entry name" value="Cobalamin (vitamin B12)-binding domain"/>
    <property type="match status" value="1"/>
</dbReference>